<proteinExistence type="predicted"/>
<evidence type="ECO:0000313" key="3">
    <source>
        <dbReference type="Proteomes" id="UP000264310"/>
    </source>
</evidence>
<feature type="signal peptide" evidence="1">
    <location>
        <begin position="1"/>
        <end position="28"/>
    </location>
</feature>
<organism evidence="2 3">
    <name type="scientific">Fulvimarina endophytica</name>
    <dbReference type="NCBI Taxonomy" id="2293836"/>
    <lineage>
        <taxon>Bacteria</taxon>
        <taxon>Pseudomonadati</taxon>
        <taxon>Pseudomonadota</taxon>
        <taxon>Alphaproteobacteria</taxon>
        <taxon>Hyphomicrobiales</taxon>
        <taxon>Aurantimonadaceae</taxon>
        <taxon>Fulvimarina</taxon>
    </lineage>
</organism>
<dbReference type="EMBL" id="QURL01000001">
    <property type="protein sequence ID" value="RFC66163.1"/>
    <property type="molecule type" value="Genomic_DNA"/>
</dbReference>
<reference evidence="2 3" key="1">
    <citation type="submission" date="2018-08" db="EMBL/GenBank/DDBJ databases">
        <title>Fulvimarina sp. 85, whole genome shotgun sequence.</title>
        <authorList>
            <person name="Tuo L."/>
        </authorList>
    </citation>
    <scope>NUCLEOTIDE SEQUENCE [LARGE SCALE GENOMIC DNA]</scope>
    <source>
        <strain evidence="2 3">85</strain>
    </source>
</reference>
<comment type="caution">
    <text evidence="2">The sequence shown here is derived from an EMBL/GenBank/DDBJ whole genome shotgun (WGS) entry which is preliminary data.</text>
</comment>
<sequence length="149" mass="16058">MRRFLRLPTCVAAIALAVAATISAPASAQKWPKAEIDAYARSFAGKTYVMSLGGLGNTLVYAAPDGRAYVVRAFDKAVVPGSWEISYSMSNRSLIACVRRSSVKQCATQALMAQSPSRRGDVFALSQRRALNRVLSINFDLAEAARAAR</sequence>
<keyword evidence="3" id="KW-1185">Reference proteome</keyword>
<evidence type="ECO:0000256" key="1">
    <source>
        <dbReference type="SAM" id="SignalP"/>
    </source>
</evidence>
<name>A0A371XA91_9HYPH</name>
<protein>
    <submittedName>
        <fullName evidence="2">Uncharacterized protein</fullName>
    </submittedName>
</protein>
<keyword evidence="1" id="KW-0732">Signal</keyword>
<dbReference type="RefSeq" id="WP_116681412.1">
    <property type="nucleotide sequence ID" value="NZ_QURL01000001.1"/>
</dbReference>
<dbReference type="AlphaFoldDB" id="A0A371XA91"/>
<dbReference type="Proteomes" id="UP000264310">
    <property type="component" value="Unassembled WGS sequence"/>
</dbReference>
<accession>A0A371XA91</accession>
<evidence type="ECO:0000313" key="2">
    <source>
        <dbReference type="EMBL" id="RFC66163.1"/>
    </source>
</evidence>
<gene>
    <name evidence="2" type="ORF">DYI37_01455</name>
</gene>
<feature type="chain" id="PRO_5017034734" evidence="1">
    <location>
        <begin position="29"/>
        <end position="149"/>
    </location>
</feature>